<dbReference type="GO" id="GO:0000932">
    <property type="term" value="C:P-body"/>
    <property type="evidence" value="ECO:0007669"/>
    <property type="project" value="TreeGrafter"/>
</dbReference>
<dbReference type="PaxDb" id="8022-A0A060ZAL4"/>
<gene>
    <name evidence="3" type="ORF">GSONMT00012058001</name>
</gene>
<dbReference type="InterPro" id="IPR052068">
    <property type="entry name" value="GW182_domain"/>
</dbReference>
<dbReference type="Pfam" id="PF12938">
    <property type="entry name" value="M_domain"/>
    <property type="match status" value="1"/>
</dbReference>
<dbReference type="GO" id="GO:0035195">
    <property type="term" value="P:miRNA-mediated post-transcriptional gene silencing"/>
    <property type="evidence" value="ECO:0007669"/>
    <property type="project" value="TreeGrafter"/>
</dbReference>
<dbReference type="STRING" id="8022.A0A060ZAL4"/>
<evidence type="ECO:0000313" key="4">
    <source>
        <dbReference type="Proteomes" id="UP000193380"/>
    </source>
</evidence>
<accession>A0A060ZAL4</accession>
<dbReference type="EMBL" id="FR936454">
    <property type="protein sequence ID" value="CDQ98305.1"/>
    <property type="molecule type" value="Genomic_DNA"/>
</dbReference>
<feature type="non-terminal residue" evidence="3">
    <location>
        <position position="259"/>
    </location>
</feature>
<reference evidence="3" key="1">
    <citation type="journal article" date="2014" name="Nat. Commun.">
        <title>The rainbow trout genome provides novel insights into evolution after whole-genome duplication in vertebrates.</title>
        <authorList>
            <person name="Berthelot C."/>
            <person name="Brunet F."/>
            <person name="Chalopin D."/>
            <person name="Juanchich A."/>
            <person name="Bernard M."/>
            <person name="Noel B."/>
            <person name="Bento P."/>
            <person name="Da Silva C."/>
            <person name="Labadie K."/>
            <person name="Alberti A."/>
            <person name="Aury J.M."/>
            <person name="Louis A."/>
            <person name="Dehais P."/>
            <person name="Bardou P."/>
            <person name="Montfort J."/>
            <person name="Klopp C."/>
            <person name="Cabau C."/>
            <person name="Gaspin C."/>
            <person name="Thorgaard G.H."/>
            <person name="Boussaha M."/>
            <person name="Quillet E."/>
            <person name="Guyomard R."/>
            <person name="Galiana D."/>
            <person name="Bobe J."/>
            <person name="Volff J.N."/>
            <person name="Genet C."/>
            <person name="Wincker P."/>
            <person name="Jaillon O."/>
            <person name="Roest Crollius H."/>
            <person name="Guiguen Y."/>
        </authorList>
    </citation>
    <scope>NUCLEOTIDE SEQUENCE [LARGE SCALE GENOMIC DNA]</scope>
</reference>
<dbReference type="PANTHER" id="PTHR13020">
    <property type="entry name" value="TRINUCLEOTIDE REPEAT-CONTAINING GENE 6"/>
    <property type="match status" value="1"/>
</dbReference>
<reference evidence="3" key="2">
    <citation type="submission" date="2014-03" db="EMBL/GenBank/DDBJ databases">
        <authorList>
            <person name="Genoscope - CEA"/>
        </authorList>
    </citation>
    <scope>NUCLEOTIDE SEQUENCE</scope>
</reference>
<feature type="region of interest" description="Disordered" evidence="1">
    <location>
        <begin position="1"/>
        <end position="54"/>
    </location>
</feature>
<organism evidence="3 4">
    <name type="scientific">Oncorhynchus mykiss</name>
    <name type="common">Rainbow trout</name>
    <name type="synonym">Salmo gairdneri</name>
    <dbReference type="NCBI Taxonomy" id="8022"/>
    <lineage>
        <taxon>Eukaryota</taxon>
        <taxon>Metazoa</taxon>
        <taxon>Chordata</taxon>
        <taxon>Craniata</taxon>
        <taxon>Vertebrata</taxon>
        <taxon>Euteleostomi</taxon>
        <taxon>Actinopterygii</taxon>
        <taxon>Neopterygii</taxon>
        <taxon>Teleostei</taxon>
        <taxon>Protacanthopterygii</taxon>
        <taxon>Salmoniformes</taxon>
        <taxon>Salmonidae</taxon>
        <taxon>Salmoninae</taxon>
        <taxon>Oncorhynchus</taxon>
    </lineage>
</organism>
<proteinExistence type="predicted"/>
<sequence length="259" mass="28238">MGMSDYNNGMNKPLGCRPQALSKDPSSDRSPFLDKDGGLSDDAPPSPFLPSPVSLKLPLVNNLQPGLALGSPGLNMQNLNNRQMQSGMLGSSGAALSRAMQQPPPQPSVPPLGSSQPSLRAQVPQFLTPQVQAQLLQFAAKNIGLNPALLTSPINPQQMTLLYQLQQLQMVSESQRPLTALETRFVRTEPDRMGRSALETGFIRTEPDRMGRSALETGFIRTEPDRMGRSALETGFVLTEPDRMGRNRVHTNRTRQDGP</sequence>
<feature type="compositionally biased region" description="Basic and acidic residues" evidence="1">
    <location>
        <begin position="25"/>
        <end position="38"/>
    </location>
</feature>
<feature type="region of interest" description="Disordered" evidence="1">
    <location>
        <begin position="84"/>
        <end position="118"/>
    </location>
</feature>
<name>A0A060ZAL4_ONCMY</name>
<evidence type="ECO:0000259" key="2">
    <source>
        <dbReference type="Pfam" id="PF12938"/>
    </source>
</evidence>
<dbReference type="GO" id="GO:0005654">
    <property type="term" value="C:nucleoplasm"/>
    <property type="evidence" value="ECO:0007669"/>
    <property type="project" value="TreeGrafter"/>
</dbReference>
<dbReference type="InterPro" id="IPR026805">
    <property type="entry name" value="GW182_M_dom"/>
</dbReference>
<dbReference type="GO" id="GO:0060213">
    <property type="term" value="P:positive regulation of nuclear-transcribed mRNA poly(A) tail shortening"/>
    <property type="evidence" value="ECO:0007669"/>
    <property type="project" value="TreeGrafter"/>
</dbReference>
<dbReference type="PANTHER" id="PTHR13020:SF9">
    <property type="entry name" value="TRINUCLEOTIDE REPEAT-CONTAINING GENE 6C PROTEIN"/>
    <property type="match status" value="1"/>
</dbReference>
<feature type="domain" description="GW182 middle" evidence="2">
    <location>
        <begin position="35"/>
        <end position="169"/>
    </location>
</feature>
<feature type="compositionally biased region" description="Low complexity" evidence="1">
    <location>
        <begin position="84"/>
        <end position="101"/>
    </location>
</feature>
<protein>
    <recommendedName>
        <fullName evidence="2">GW182 middle domain-containing protein</fullName>
    </recommendedName>
</protein>
<evidence type="ECO:0000256" key="1">
    <source>
        <dbReference type="SAM" id="MobiDB-lite"/>
    </source>
</evidence>
<dbReference type="AlphaFoldDB" id="A0A060ZAL4"/>
<dbReference type="Proteomes" id="UP000193380">
    <property type="component" value="Unassembled WGS sequence"/>
</dbReference>
<feature type="compositionally biased region" description="Polar residues" evidence="1">
    <location>
        <begin position="1"/>
        <end position="10"/>
    </location>
</feature>
<evidence type="ECO:0000313" key="3">
    <source>
        <dbReference type="EMBL" id="CDQ98305.1"/>
    </source>
</evidence>